<dbReference type="PROSITE" id="PS51257">
    <property type="entry name" value="PROKAR_LIPOPROTEIN"/>
    <property type="match status" value="1"/>
</dbReference>
<protein>
    <recommendedName>
        <fullName evidence="1">UBC core domain-containing protein</fullName>
    </recommendedName>
</protein>
<dbReference type="CDD" id="cd23807">
    <property type="entry name" value="UEV_UBE2V"/>
    <property type="match status" value="1"/>
</dbReference>
<keyword evidence="3" id="KW-1185">Reference proteome</keyword>
<dbReference type="InterPro" id="IPR000608">
    <property type="entry name" value="UBC"/>
</dbReference>
<feature type="domain" description="UBC core" evidence="1">
    <location>
        <begin position="37"/>
        <end position="169"/>
    </location>
</feature>
<organism evidence="2 3">
    <name type="scientific">Prorocentrum cordatum</name>
    <dbReference type="NCBI Taxonomy" id="2364126"/>
    <lineage>
        <taxon>Eukaryota</taxon>
        <taxon>Sar</taxon>
        <taxon>Alveolata</taxon>
        <taxon>Dinophyceae</taxon>
        <taxon>Prorocentrales</taxon>
        <taxon>Prorocentraceae</taxon>
        <taxon>Prorocentrum</taxon>
    </lineage>
</organism>
<gene>
    <name evidence="2" type="ORF">PCOR1329_LOCUS75010</name>
</gene>
<dbReference type="PROSITE" id="PS50127">
    <property type="entry name" value="UBC_2"/>
    <property type="match status" value="1"/>
</dbReference>
<dbReference type="SMART" id="SM00212">
    <property type="entry name" value="UBCc"/>
    <property type="match status" value="1"/>
</dbReference>
<evidence type="ECO:0000313" key="2">
    <source>
        <dbReference type="EMBL" id="CAK0896566.1"/>
    </source>
</evidence>
<dbReference type="PANTHER" id="PTHR24068">
    <property type="entry name" value="UBIQUITIN-CONJUGATING ENZYME E2"/>
    <property type="match status" value="1"/>
</dbReference>
<proteinExistence type="predicted"/>
<dbReference type="EMBL" id="CAUYUJ010020209">
    <property type="protein sequence ID" value="CAK0896566.1"/>
    <property type="molecule type" value="Genomic_DNA"/>
</dbReference>
<comment type="caution">
    <text evidence="2">The sequence shown here is derived from an EMBL/GenBank/DDBJ whole genome shotgun (WGS) entry which is preliminary data.</text>
</comment>
<sequence>MERRQIFRDSGVICLQGVGGLGCAHPLRGAAMAVVVPRSFRLLDELEQGQKGDAMSGVSWGLAIPDDITLTHWTGTIFGPPGTAYDNRIYCLSITAGQQYPDRAPEVKFGTQINISNVDARTGEVQKDFPLLRGWRREFTIENVLTELRKSMVQPANRRLPQPAEGTNY</sequence>
<dbReference type="InterPro" id="IPR016135">
    <property type="entry name" value="UBQ-conjugating_enzyme/RWD"/>
</dbReference>
<dbReference type="Gene3D" id="3.10.110.10">
    <property type="entry name" value="Ubiquitin Conjugating Enzyme"/>
    <property type="match status" value="1"/>
</dbReference>
<name>A0ABN9XAL4_9DINO</name>
<reference evidence="2" key="1">
    <citation type="submission" date="2023-10" db="EMBL/GenBank/DDBJ databases">
        <authorList>
            <person name="Chen Y."/>
            <person name="Shah S."/>
            <person name="Dougan E. K."/>
            <person name="Thang M."/>
            <person name="Chan C."/>
        </authorList>
    </citation>
    <scope>NUCLEOTIDE SEQUENCE [LARGE SCALE GENOMIC DNA]</scope>
</reference>
<accession>A0ABN9XAL4</accession>
<evidence type="ECO:0000313" key="3">
    <source>
        <dbReference type="Proteomes" id="UP001189429"/>
    </source>
</evidence>
<evidence type="ECO:0000259" key="1">
    <source>
        <dbReference type="PROSITE" id="PS50127"/>
    </source>
</evidence>
<dbReference type="Proteomes" id="UP001189429">
    <property type="component" value="Unassembled WGS sequence"/>
</dbReference>
<dbReference type="SUPFAM" id="SSF54495">
    <property type="entry name" value="UBC-like"/>
    <property type="match status" value="1"/>
</dbReference>
<dbReference type="Pfam" id="PF00179">
    <property type="entry name" value="UQ_con"/>
    <property type="match status" value="1"/>
</dbReference>